<evidence type="ECO:0000259" key="8">
    <source>
        <dbReference type="Pfam" id="PF02308"/>
    </source>
</evidence>
<keyword evidence="7" id="KW-0997">Cell inner membrane</keyword>
<evidence type="ECO:0000313" key="9">
    <source>
        <dbReference type="EMBL" id="ACB94307.1"/>
    </source>
</evidence>
<dbReference type="EMBL" id="CP001016">
    <property type="protein sequence ID" value="ACB94307.1"/>
    <property type="molecule type" value="Genomic_DNA"/>
</dbReference>
<dbReference type="KEGG" id="bid:Bind_0657"/>
<proteinExistence type="inferred from homology"/>
<feature type="domain" description="MgtC/SapB/SrpB/YhiD N-terminal" evidence="8">
    <location>
        <begin position="17"/>
        <end position="148"/>
    </location>
</feature>
<name>B2IGC2_BEII9</name>
<feature type="transmembrane region" description="Helical" evidence="7">
    <location>
        <begin position="13"/>
        <end position="30"/>
    </location>
</feature>
<accession>B2IGC2</accession>
<dbReference type="STRING" id="395963.Bind_0657"/>
<keyword evidence="10" id="KW-1185">Reference proteome</keyword>
<dbReference type="Proteomes" id="UP000001695">
    <property type="component" value="Chromosome"/>
</dbReference>
<organism evidence="9 10">
    <name type="scientific">Beijerinckia indica subsp. indica (strain ATCC 9039 / DSM 1715 / NCIMB 8712)</name>
    <dbReference type="NCBI Taxonomy" id="395963"/>
    <lineage>
        <taxon>Bacteria</taxon>
        <taxon>Pseudomonadati</taxon>
        <taxon>Pseudomonadota</taxon>
        <taxon>Alphaproteobacteria</taxon>
        <taxon>Hyphomicrobiales</taxon>
        <taxon>Beijerinckiaceae</taxon>
        <taxon>Beijerinckia</taxon>
    </lineage>
</organism>
<dbReference type="PRINTS" id="PR01837">
    <property type="entry name" value="MGTCSAPBPROT"/>
</dbReference>
<evidence type="ECO:0000256" key="6">
    <source>
        <dbReference type="ARBA" id="ARBA00023136"/>
    </source>
</evidence>
<feature type="transmembrane region" description="Helical" evidence="7">
    <location>
        <begin position="42"/>
        <end position="65"/>
    </location>
</feature>
<dbReference type="InterPro" id="IPR003416">
    <property type="entry name" value="MgtC/SapB/SrpB/YhiD_fam"/>
</dbReference>
<evidence type="ECO:0000313" key="10">
    <source>
        <dbReference type="Proteomes" id="UP000001695"/>
    </source>
</evidence>
<feature type="transmembrane region" description="Helical" evidence="7">
    <location>
        <begin position="130"/>
        <end position="146"/>
    </location>
</feature>
<dbReference type="InterPro" id="IPR049177">
    <property type="entry name" value="MgtC_SapB_SrpB_YhiD_N"/>
</dbReference>
<feature type="transmembrane region" description="Helical" evidence="7">
    <location>
        <begin position="103"/>
        <end position="124"/>
    </location>
</feature>
<keyword evidence="6 7" id="KW-0472">Membrane</keyword>
<comment type="similarity">
    <text evidence="2 7">Belongs to the MgtC/SapB family.</text>
</comment>
<evidence type="ECO:0000256" key="1">
    <source>
        <dbReference type="ARBA" id="ARBA00004651"/>
    </source>
</evidence>
<reference evidence="10" key="1">
    <citation type="submission" date="2008-03" db="EMBL/GenBank/DDBJ databases">
        <title>Complete sequence of chromosome of Beijerinckia indica subsp. indica ATCC 9039.</title>
        <authorList>
            <consortium name="US DOE Joint Genome Institute"/>
            <person name="Copeland A."/>
            <person name="Lucas S."/>
            <person name="Lapidus A."/>
            <person name="Glavina del Rio T."/>
            <person name="Dalin E."/>
            <person name="Tice H."/>
            <person name="Bruce D."/>
            <person name="Goodwin L."/>
            <person name="Pitluck S."/>
            <person name="LaButti K."/>
            <person name="Schmutz J."/>
            <person name="Larimer F."/>
            <person name="Land M."/>
            <person name="Hauser L."/>
            <person name="Kyrpides N."/>
            <person name="Mikhailova N."/>
            <person name="Dunfield P.F."/>
            <person name="Dedysh S.N."/>
            <person name="Liesack W."/>
            <person name="Saw J.H."/>
            <person name="Alam M."/>
            <person name="Chen Y."/>
            <person name="Murrell J.C."/>
            <person name="Richardson P."/>
        </authorList>
    </citation>
    <scope>NUCLEOTIDE SEQUENCE [LARGE SCALE GENOMIC DNA]</scope>
    <source>
        <strain evidence="10">ATCC 9039 / DSM 1715 / NCIMB 8712</strain>
    </source>
</reference>
<comment type="subcellular location">
    <subcellularLocation>
        <location evidence="7">Cell inner membrane</location>
        <topology evidence="7">Multi-pass membrane protein</topology>
    </subcellularLocation>
    <subcellularLocation>
        <location evidence="1">Cell membrane</location>
        <topology evidence="1">Multi-pass membrane protein</topology>
    </subcellularLocation>
</comment>
<evidence type="ECO:0000256" key="2">
    <source>
        <dbReference type="ARBA" id="ARBA00009298"/>
    </source>
</evidence>
<dbReference type="AlphaFoldDB" id="B2IGC2"/>
<keyword evidence="4 7" id="KW-0812">Transmembrane</keyword>
<evidence type="ECO:0000256" key="7">
    <source>
        <dbReference type="RuleBase" id="RU365041"/>
    </source>
</evidence>
<sequence>MSLMPLDPTFADIIVRLALTLLAGALIGFNRETHGHTAGLRTTMLVGLAAAVTMTFADILVTTTGKTPTSFVLFDPMRLPLGILTGVGFIGGGTILKQGASITGITTAATLWIMTAIGLCFGGGQLRLGGLATGLCLFILWVMKWFERNLSRKHMALLVIVSPVDVPEEDLNRLIGTMGYQARFQRSRLHPNEKQREIWFKIEWWQPLSMEPSRDFLKAIEKIYRIDRFEMLRSEG</sequence>
<evidence type="ECO:0000256" key="5">
    <source>
        <dbReference type="ARBA" id="ARBA00022989"/>
    </source>
</evidence>
<dbReference type="GO" id="GO:0005886">
    <property type="term" value="C:plasma membrane"/>
    <property type="evidence" value="ECO:0007669"/>
    <property type="project" value="UniProtKB-SubCell"/>
</dbReference>
<dbReference type="PANTHER" id="PTHR33778:SF1">
    <property type="entry name" value="MAGNESIUM TRANSPORTER YHID-RELATED"/>
    <property type="match status" value="1"/>
</dbReference>
<gene>
    <name evidence="9" type="ordered locus">Bind_0657</name>
</gene>
<dbReference type="eggNOG" id="COG1285">
    <property type="taxonomic scope" value="Bacteria"/>
</dbReference>
<feature type="transmembrane region" description="Helical" evidence="7">
    <location>
        <begin position="77"/>
        <end position="96"/>
    </location>
</feature>
<evidence type="ECO:0000256" key="4">
    <source>
        <dbReference type="ARBA" id="ARBA00022692"/>
    </source>
</evidence>
<keyword evidence="5 7" id="KW-1133">Transmembrane helix</keyword>
<keyword evidence="3" id="KW-1003">Cell membrane</keyword>
<dbReference type="PANTHER" id="PTHR33778">
    <property type="entry name" value="PROTEIN MGTC"/>
    <property type="match status" value="1"/>
</dbReference>
<reference evidence="9 10" key="2">
    <citation type="journal article" date="2010" name="J. Bacteriol.">
        <title>Complete genome sequence of Beijerinckia indica subsp. indica.</title>
        <authorList>
            <person name="Tamas I."/>
            <person name="Dedysh S.N."/>
            <person name="Liesack W."/>
            <person name="Stott M.B."/>
            <person name="Alam M."/>
            <person name="Murrell J.C."/>
            <person name="Dunfield P.F."/>
        </authorList>
    </citation>
    <scope>NUCLEOTIDE SEQUENCE [LARGE SCALE GENOMIC DNA]</scope>
    <source>
        <strain evidence="10">ATCC 9039 / DSM 1715 / NCIMB 8712</strain>
    </source>
</reference>
<protein>
    <recommendedName>
        <fullName evidence="7">Protein MgtC</fullName>
    </recommendedName>
</protein>
<dbReference type="HOGENOM" id="CLU_079292_0_2_5"/>
<evidence type="ECO:0000256" key="3">
    <source>
        <dbReference type="ARBA" id="ARBA00022475"/>
    </source>
</evidence>
<dbReference type="Pfam" id="PF02308">
    <property type="entry name" value="MgtC"/>
    <property type="match status" value="1"/>
</dbReference>